<evidence type="ECO:0000256" key="1">
    <source>
        <dbReference type="SAM" id="MobiDB-lite"/>
    </source>
</evidence>
<comment type="caution">
    <text evidence="3">The sequence shown here is derived from an EMBL/GenBank/DDBJ whole genome shotgun (WGS) entry which is preliminary data.</text>
</comment>
<organism evidence="3 4">
    <name type="scientific">Roseovarius spongiae</name>
    <dbReference type="NCBI Taxonomy" id="2320272"/>
    <lineage>
        <taxon>Bacteria</taxon>
        <taxon>Pseudomonadati</taxon>
        <taxon>Pseudomonadota</taxon>
        <taxon>Alphaproteobacteria</taxon>
        <taxon>Rhodobacterales</taxon>
        <taxon>Roseobacteraceae</taxon>
        <taxon>Roseovarius</taxon>
    </lineage>
</organism>
<feature type="region of interest" description="Disordered" evidence="1">
    <location>
        <begin position="1"/>
        <end position="141"/>
    </location>
</feature>
<dbReference type="PANTHER" id="PTHR12526">
    <property type="entry name" value="GLYCOSYLTRANSFERASE"/>
    <property type="match status" value="1"/>
</dbReference>
<dbReference type="OrthoDB" id="9790710at2"/>
<feature type="compositionally biased region" description="Basic residues" evidence="1">
    <location>
        <begin position="9"/>
        <end position="27"/>
    </location>
</feature>
<dbReference type="Pfam" id="PF00534">
    <property type="entry name" value="Glycos_transf_1"/>
    <property type="match status" value="1"/>
</dbReference>
<feature type="compositionally biased region" description="Basic and acidic residues" evidence="1">
    <location>
        <begin position="36"/>
        <end position="56"/>
    </location>
</feature>
<dbReference type="InterPro" id="IPR001296">
    <property type="entry name" value="Glyco_trans_1"/>
</dbReference>
<feature type="domain" description="Glycosyl transferase family 1" evidence="2">
    <location>
        <begin position="327"/>
        <end position="455"/>
    </location>
</feature>
<dbReference type="AlphaFoldDB" id="A0A3A8B3K7"/>
<proteinExistence type="predicted"/>
<dbReference type="SUPFAM" id="SSF53756">
    <property type="entry name" value="UDP-Glycosyltransferase/glycogen phosphorylase"/>
    <property type="match status" value="1"/>
</dbReference>
<dbReference type="EMBL" id="RAPE01000002">
    <property type="protein sequence ID" value="RKF15462.1"/>
    <property type="molecule type" value="Genomic_DNA"/>
</dbReference>
<dbReference type="Gene3D" id="3.40.50.2000">
    <property type="entry name" value="Glycogen Phosphorylase B"/>
    <property type="match status" value="1"/>
</dbReference>
<accession>A0A3A8B3K7</accession>
<dbReference type="CDD" id="cd03801">
    <property type="entry name" value="GT4_PimA-like"/>
    <property type="match status" value="1"/>
</dbReference>
<dbReference type="GO" id="GO:0016757">
    <property type="term" value="F:glycosyltransferase activity"/>
    <property type="evidence" value="ECO:0007669"/>
    <property type="project" value="InterPro"/>
</dbReference>
<sequence length="493" mass="53429">MDACQFGAFRRRRVPPPRRLRRLHRGGSRVPQPADPQRRGHLDRAGTAADQDRDAGQPDAIRGVGLRQRPAPGRPSSGLGPGRPLAQDRQGRSGAGGHPAPRAGACQPTGLAAPARHAGHATDGSGRATEPGGKSRAPDGRAMKTLRHEADRPRIAIVDPCSAAGYDLPDLETGGLGGTEATVLRIATALRARFDIAHYQEGRRERRQSPAGQLHPLPQVDGAAPFAAIIVINRWKVALKLRKRHPDTPIFLWLHVYPGRHNRRMGAALKSAGIPVICVSHTHAAKLRRFLGEDVKPLLRVIYNPVDDDLRPDVTPRDPCRLLFASSPHKGLDEVFAQFAAVRREIPDLTLVVADPGYMRWDTGPAPEGVVFVGSLSHPALIRQMRRALCLFYPQTKFAETFGLILAEANAVGTPALVHDGLGANAEIVPDPRQLVDGDDPRQILARIAEWRRSPPRVAANPAFRLRTVARDWLRLLEATAAGADVAATTTPS</sequence>
<feature type="compositionally biased region" description="Low complexity" evidence="1">
    <location>
        <begin position="70"/>
        <end position="85"/>
    </location>
</feature>
<dbReference type="Proteomes" id="UP000281128">
    <property type="component" value="Unassembled WGS sequence"/>
</dbReference>
<keyword evidence="3" id="KW-0808">Transferase</keyword>
<protein>
    <submittedName>
        <fullName evidence="3">Glycosyltransferase</fullName>
    </submittedName>
</protein>
<name>A0A3A8B3K7_9RHOB</name>
<gene>
    <name evidence="3" type="ORF">D6850_10865</name>
</gene>
<keyword evidence="4" id="KW-1185">Reference proteome</keyword>
<evidence type="ECO:0000259" key="2">
    <source>
        <dbReference type="Pfam" id="PF00534"/>
    </source>
</evidence>
<evidence type="ECO:0000313" key="4">
    <source>
        <dbReference type="Proteomes" id="UP000281128"/>
    </source>
</evidence>
<reference evidence="3 4" key="1">
    <citation type="submission" date="2018-09" db="EMBL/GenBank/DDBJ databases">
        <title>Roseovarius spongiae sp. nov., isolated from a marine sponge.</title>
        <authorList>
            <person name="Zhuang L."/>
            <person name="Luo L."/>
        </authorList>
    </citation>
    <scope>NUCLEOTIDE SEQUENCE [LARGE SCALE GENOMIC DNA]</scope>
    <source>
        <strain evidence="3 4">HN-E21</strain>
    </source>
</reference>
<evidence type="ECO:0000313" key="3">
    <source>
        <dbReference type="EMBL" id="RKF15462.1"/>
    </source>
</evidence>